<evidence type="ECO:0000256" key="5">
    <source>
        <dbReference type="ARBA" id="ARBA00022989"/>
    </source>
</evidence>
<keyword evidence="5 9" id="KW-1133">Transmembrane helix</keyword>
<evidence type="ECO:0000313" key="11">
    <source>
        <dbReference type="Proteomes" id="UP000011087"/>
    </source>
</evidence>
<feature type="transmembrane region" description="Helical" evidence="9">
    <location>
        <begin position="240"/>
        <end position="259"/>
    </location>
</feature>
<evidence type="ECO:0008006" key="12">
    <source>
        <dbReference type="Google" id="ProtNLM"/>
    </source>
</evidence>
<keyword evidence="6" id="KW-0157">Chromophore</keyword>
<keyword evidence="3" id="KW-0602">Photosynthesis</keyword>
<dbReference type="Proteomes" id="UP000011087">
    <property type="component" value="Unassembled WGS sequence"/>
</dbReference>
<evidence type="ECO:0000256" key="2">
    <source>
        <dbReference type="ARBA" id="ARBA00022494"/>
    </source>
</evidence>
<protein>
    <recommendedName>
        <fullName evidence="12">Photosystem II CP47 reaction center protein</fullName>
    </recommendedName>
</protein>
<reference evidence="10" key="3">
    <citation type="submission" date="2015-06" db="UniProtKB">
        <authorList>
            <consortium name="EnsemblProtists"/>
        </authorList>
    </citation>
    <scope>IDENTIFICATION</scope>
</reference>
<dbReference type="EnsemblProtists" id="AAC35733">
    <property type="protein sequence ID" value="AAC35733"/>
    <property type="gene ID" value="EGPrGTG00000000002"/>
</dbReference>
<dbReference type="AlphaFoldDB" id="A0A0C3SGE4"/>
<dbReference type="InterPro" id="IPR000932">
    <property type="entry name" value="PS_antenna-like"/>
</dbReference>
<dbReference type="EMBL" id="AF041468">
    <property type="status" value="NOT_ANNOTATED_CDS"/>
    <property type="molecule type" value="Genomic_DNA"/>
</dbReference>
<evidence type="ECO:0000313" key="10">
    <source>
        <dbReference type="EnsemblProtists" id="AAC35733"/>
    </source>
</evidence>
<evidence type="ECO:0000256" key="8">
    <source>
        <dbReference type="ARBA" id="ARBA00023276"/>
    </source>
</evidence>
<comment type="subcellular location">
    <subcellularLocation>
        <location evidence="1">Membrane</location>
        <topology evidence="1">Multi-pass membrane protein</topology>
    </subcellularLocation>
</comment>
<sequence length="509" mass="56277">MGLPWYRVHTVVLNDPGRLIAVHLMHTALVAGWAGSMALYELAVFDPSDPVLNPMWRQGMYVMPFMARIGVTDSWGGWSITGESVSNPGFWSFEGVALAHIGLSGLLFLAAVWHWVYWDLELFRDPRTGNPALDLPKIFGIHLVLAGLLCFGFGAFHVTGAWGPGIWVSDAYGITGKVQPVAPTWGPEGFNPFNPSGVASHHIAAGILGFIAGIFHIAVRPPQRLYRALRMGNIETVLSSSIAAVFFAAFITTGTMWYGSATTPIELFGPTRYQWDSGYFQQEIERRVENSLNEGLSLSEAWSRIPDKLAFYDYVGNNPAKGGLFRAGPMNKGDGIAEAWLGHPVFQDKEGRELTVRRMPAFFETFPVILVDKDGIIRADIPFRRAESKYSVEQVGVTVSFYGGKLNGQTYTDAPTVKKYARKAQLGEVLEFDRTTLESDGVFRSSPRGWYTFGHANFALLFFLGHLWHGSRTLFRDVFSGIGAEVTEQVEFGAFQKLGDRSTKKQGAV</sequence>
<evidence type="ECO:0000256" key="4">
    <source>
        <dbReference type="ARBA" id="ARBA00022692"/>
    </source>
</evidence>
<evidence type="ECO:0000256" key="6">
    <source>
        <dbReference type="ARBA" id="ARBA00022991"/>
    </source>
</evidence>
<keyword evidence="2" id="KW-0148">Chlorophyll</keyword>
<evidence type="ECO:0000256" key="3">
    <source>
        <dbReference type="ARBA" id="ARBA00022531"/>
    </source>
</evidence>
<dbReference type="SUPFAM" id="SSF161077">
    <property type="entry name" value="Photosystem II antenna protein-like"/>
    <property type="match status" value="1"/>
</dbReference>
<accession>A0A0C3SGE4</accession>
<keyword evidence="11" id="KW-1185">Reference proteome</keyword>
<keyword evidence="7 9" id="KW-0472">Membrane</keyword>
<proteinExistence type="inferred from homology"/>
<reference evidence="11" key="1">
    <citation type="journal article" date="2012" name="Nature">
        <title>Algal genomes reveal evolutionary mosaicism and the fate of nucleomorphs.</title>
        <authorList>
            <consortium name="DOE Joint Genome Institute"/>
            <person name="Curtis B.A."/>
            <person name="Tanifuji G."/>
            <person name="Burki F."/>
            <person name="Gruber A."/>
            <person name="Irimia M."/>
            <person name="Maruyama S."/>
            <person name="Arias M.C."/>
            <person name="Ball S.G."/>
            <person name="Gile G.H."/>
            <person name="Hirakawa Y."/>
            <person name="Hopkins J.F."/>
            <person name="Kuo A."/>
            <person name="Rensing S.A."/>
            <person name="Schmutz J."/>
            <person name="Symeonidi A."/>
            <person name="Elias M."/>
            <person name="Eveleigh R.J."/>
            <person name="Herman E.K."/>
            <person name="Klute M.J."/>
            <person name="Nakayama T."/>
            <person name="Obornik M."/>
            <person name="Reyes-Prieto A."/>
            <person name="Armbrust E.V."/>
            <person name="Aves S.J."/>
            <person name="Beiko R.G."/>
            <person name="Coutinho P."/>
            <person name="Dacks J.B."/>
            <person name="Durnford D.G."/>
            <person name="Fast N.M."/>
            <person name="Green B.R."/>
            <person name="Grisdale C.J."/>
            <person name="Hempel F."/>
            <person name="Henrissat B."/>
            <person name="Hoppner M.P."/>
            <person name="Ishida K."/>
            <person name="Kim E."/>
            <person name="Koreny L."/>
            <person name="Kroth P.G."/>
            <person name="Liu Y."/>
            <person name="Malik S.B."/>
            <person name="Maier U.G."/>
            <person name="McRose D."/>
            <person name="Mock T."/>
            <person name="Neilson J.A."/>
            <person name="Onodera N.T."/>
            <person name="Poole A.M."/>
            <person name="Pritham E.J."/>
            <person name="Richards T.A."/>
            <person name="Rocap G."/>
            <person name="Roy S.W."/>
            <person name="Sarai C."/>
            <person name="Schaack S."/>
            <person name="Shirato S."/>
            <person name="Slamovits C.H."/>
            <person name="Spencer D.F."/>
            <person name="Suzuki S."/>
            <person name="Worden A.Z."/>
            <person name="Zauner S."/>
            <person name="Barry K."/>
            <person name="Bell C."/>
            <person name="Bharti A.K."/>
            <person name="Crow J.A."/>
            <person name="Grimwood J."/>
            <person name="Kramer R."/>
            <person name="Lindquist E."/>
            <person name="Lucas S."/>
            <person name="Salamov A."/>
            <person name="McFadden G.I."/>
            <person name="Lane C.E."/>
            <person name="Keeling P.J."/>
            <person name="Gray M.W."/>
            <person name="Grigoriev I.V."/>
            <person name="Archibald J.M."/>
        </authorList>
    </citation>
    <scope>NUCLEOTIDE SEQUENCE</scope>
    <source>
        <strain evidence="11">CCMP2712</strain>
    </source>
</reference>
<organism evidence="10 11">
    <name type="scientific">Guillardia theta (strain CCMP2712)</name>
    <name type="common">Cryptophyte</name>
    <dbReference type="NCBI Taxonomy" id="905079"/>
    <lineage>
        <taxon>Eukaryota</taxon>
        <taxon>Cryptophyceae</taxon>
        <taxon>Pyrenomonadales</taxon>
        <taxon>Geminigeraceae</taxon>
        <taxon>Guillardia</taxon>
    </lineage>
</organism>
<feature type="transmembrane region" description="Helical" evidence="9">
    <location>
        <begin position="98"/>
        <end position="117"/>
    </location>
</feature>
<dbReference type="InterPro" id="IPR017486">
    <property type="entry name" value="PSII_PsbB"/>
</dbReference>
<dbReference type="Pfam" id="PF00421">
    <property type="entry name" value="PSII"/>
    <property type="match status" value="1"/>
</dbReference>
<dbReference type="GO" id="GO:0016168">
    <property type="term" value="F:chlorophyll binding"/>
    <property type="evidence" value="ECO:0007669"/>
    <property type="project" value="UniProtKB-KW"/>
</dbReference>
<dbReference type="GO" id="GO:0009523">
    <property type="term" value="C:photosystem II"/>
    <property type="evidence" value="ECO:0007669"/>
    <property type="project" value="UniProtKB-KW"/>
</dbReference>
<dbReference type="NCBIfam" id="TIGR03039">
    <property type="entry name" value="PS_II_CP47"/>
    <property type="match status" value="1"/>
</dbReference>
<reference evidence="11" key="2">
    <citation type="submission" date="2012-11" db="EMBL/GenBank/DDBJ databases">
        <authorList>
            <person name="Kuo A."/>
            <person name="Curtis B.A."/>
            <person name="Tanifuji G."/>
            <person name="Burki F."/>
            <person name="Gruber A."/>
            <person name="Irimia M."/>
            <person name="Maruyama S."/>
            <person name="Arias M.C."/>
            <person name="Ball S.G."/>
            <person name="Gile G.H."/>
            <person name="Hirakawa Y."/>
            <person name="Hopkins J.F."/>
            <person name="Rensing S.A."/>
            <person name="Schmutz J."/>
            <person name="Symeonidi A."/>
            <person name="Elias M."/>
            <person name="Eveleigh R.J."/>
            <person name="Herman E.K."/>
            <person name="Klute M.J."/>
            <person name="Nakayama T."/>
            <person name="Obornik M."/>
            <person name="Reyes-Prieto A."/>
            <person name="Armbrust E.V."/>
            <person name="Aves S.J."/>
            <person name="Beiko R.G."/>
            <person name="Coutinho P."/>
            <person name="Dacks J.B."/>
            <person name="Durnford D.G."/>
            <person name="Fast N.M."/>
            <person name="Green B.R."/>
            <person name="Grisdale C."/>
            <person name="Hempe F."/>
            <person name="Henrissat B."/>
            <person name="Hoppner M.P."/>
            <person name="Ishida K.-I."/>
            <person name="Kim E."/>
            <person name="Koreny L."/>
            <person name="Kroth P.G."/>
            <person name="Liu Y."/>
            <person name="Malik S.-B."/>
            <person name="Maier U.G."/>
            <person name="McRose D."/>
            <person name="Mock T."/>
            <person name="Neilson J.A."/>
            <person name="Onodera N.T."/>
            <person name="Poole A.M."/>
            <person name="Pritham E.J."/>
            <person name="Richards T.A."/>
            <person name="Rocap G."/>
            <person name="Roy S.W."/>
            <person name="Sarai C."/>
            <person name="Schaack S."/>
            <person name="Shirato S."/>
            <person name="Slamovits C.H."/>
            <person name="Spencer D.F."/>
            <person name="Suzuki S."/>
            <person name="Worden A.Z."/>
            <person name="Zauner S."/>
            <person name="Barry K."/>
            <person name="Bell C."/>
            <person name="Bharti A.K."/>
            <person name="Crow J.A."/>
            <person name="Grimwood J."/>
            <person name="Kramer R."/>
            <person name="Lindquist E."/>
            <person name="Lucas S."/>
            <person name="Salamov A."/>
            <person name="McFadden G.I."/>
            <person name="Lane C.E."/>
            <person name="Keeling P.J."/>
            <person name="Gray M.W."/>
            <person name="Grigoriev I.V."/>
            <person name="Archibald J.M."/>
        </authorList>
    </citation>
    <scope>NUCLEOTIDE SEQUENCE</scope>
    <source>
        <strain evidence="11">CCMP2712</strain>
    </source>
</reference>
<feature type="transmembrane region" description="Helical" evidence="9">
    <location>
        <begin position="20"/>
        <end position="40"/>
    </location>
</feature>
<evidence type="ECO:0000256" key="7">
    <source>
        <dbReference type="ARBA" id="ARBA00023136"/>
    </source>
</evidence>
<keyword evidence="8" id="KW-0604">Photosystem II</keyword>
<evidence type="ECO:0000256" key="9">
    <source>
        <dbReference type="SAM" id="Phobius"/>
    </source>
</evidence>
<dbReference type="GO" id="GO:0009772">
    <property type="term" value="P:photosynthetic electron transport in photosystem II"/>
    <property type="evidence" value="ECO:0007669"/>
    <property type="project" value="InterPro"/>
</dbReference>
<dbReference type="OMA" id="MLAAIWH"/>
<evidence type="ECO:0000256" key="1">
    <source>
        <dbReference type="ARBA" id="ARBA00004141"/>
    </source>
</evidence>
<dbReference type="SMR" id="A0A0C3SGE4"/>
<feature type="transmembrane region" description="Helical" evidence="9">
    <location>
        <begin position="138"/>
        <end position="158"/>
    </location>
</feature>
<dbReference type="HAMAP" id="MF_01495">
    <property type="entry name" value="PSII_PsbB_CP47"/>
    <property type="match status" value="1"/>
</dbReference>
<keyword evidence="4 9" id="KW-0812">Transmembrane</keyword>
<dbReference type="Gene3D" id="3.10.680.10">
    <property type="entry name" value="Photosystem II CP47 reaction center protein"/>
    <property type="match status" value="1"/>
</dbReference>
<feature type="transmembrane region" description="Helical" evidence="9">
    <location>
        <begin position="199"/>
        <end position="219"/>
    </location>
</feature>
<name>A0A0C3SGE4_GUITC</name>
<dbReference type="InterPro" id="IPR036001">
    <property type="entry name" value="PS_II_antenna-like_sf"/>
</dbReference>